<dbReference type="Pfam" id="PF13495">
    <property type="entry name" value="Phage_int_SAM_4"/>
    <property type="match status" value="1"/>
</dbReference>
<evidence type="ECO:0000313" key="4">
    <source>
        <dbReference type="Proteomes" id="UP000218113"/>
    </source>
</evidence>
<dbReference type="EMBL" id="NVSR01000084">
    <property type="protein sequence ID" value="PCI26796.1"/>
    <property type="molecule type" value="Genomic_DNA"/>
</dbReference>
<dbReference type="AlphaFoldDB" id="A0A2A4SZJ0"/>
<evidence type="ECO:0000256" key="1">
    <source>
        <dbReference type="ARBA" id="ARBA00023125"/>
    </source>
</evidence>
<dbReference type="GO" id="GO:0015074">
    <property type="term" value="P:DNA integration"/>
    <property type="evidence" value="ECO:0007669"/>
    <property type="project" value="InterPro"/>
</dbReference>
<comment type="caution">
    <text evidence="3">The sequence shown here is derived from an EMBL/GenBank/DDBJ whole genome shotgun (WGS) entry which is preliminary data.</text>
</comment>
<protein>
    <recommendedName>
        <fullName evidence="2">Integrase SAM-like N-terminal domain-containing protein</fullName>
    </recommendedName>
</protein>
<organism evidence="3 4">
    <name type="scientific">SAR324 cluster bacterium</name>
    <dbReference type="NCBI Taxonomy" id="2024889"/>
    <lineage>
        <taxon>Bacteria</taxon>
        <taxon>Deltaproteobacteria</taxon>
        <taxon>SAR324 cluster</taxon>
    </lineage>
</organism>
<feature type="domain" description="Integrase SAM-like N-terminal" evidence="2">
    <location>
        <begin position="6"/>
        <end position="39"/>
    </location>
</feature>
<keyword evidence="1" id="KW-0238">DNA-binding</keyword>
<accession>A0A2A4SZJ0</accession>
<dbReference type="InterPro" id="IPR004107">
    <property type="entry name" value="Integrase_SAM-like_N"/>
</dbReference>
<evidence type="ECO:0000313" key="3">
    <source>
        <dbReference type="EMBL" id="PCI26796.1"/>
    </source>
</evidence>
<dbReference type="Proteomes" id="UP000218113">
    <property type="component" value="Unassembled WGS sequence"/>
</dbReference>
<dbReference type="GO" id="GO:0003677">
    <property type="term" value="F:DNA binding"/>
    <property type="evidence" value="ECO:0007669"/>
    <property type="project" value="UniProtKB-KW"/>
</dbReference>
<dbReference type="InterPro" id="IPR010998">
    <property type="entry name" value="Integrase_recombinase_N"/>
</dbReference>
<proteinExistence type="predicted"/>
<reference evidence="4" key="1">
    <citation type="submission" date="2017-08" db="EMBL/GenBank/DDBJ databases">
        <title>A dynamic microbial community with high functional redundancy inhabits the cold, oxic subseafloor aquifer.</title>
        <authorList>
            <person name="Tully B.J."/>
            <person name="Wheat C.G."/>
            <person name="Glazer B.T."/>
            <person name="Huber J.A."/>
        </authorList>
    </citation>
    <scope>NUCLEOTIDE SEQUENCE [LARGE SCALE GENOMIC DNA]</scope>
</reference>
<evidence type="ECO:0000259" key="2">
    <source>
        <dbReference type="Pfam" id="PF13495"/>
    </source>
</evidence>
<name>A0A2A4SZJ0_9DELT</name>
<dbReference type="Gene3D" id="1.10.150.130">
    <property type="match status" value="1"/>
</dbReference>
<sequence length="43" mass="5588">MPEKRLLDQVREKIRFKHYSYRTEQTYVYWIKRFIFFTMNNPN</sequence>
<gene>
    <name evidence="3" type="ORF">COB67_09740</name>
</gene>